<dbReference type="EMBL" id="LAZR01000725">
    <property type="protein sequence ID" value="KKN59454.1"/>
    <property type="molecule type" value="Genomic_DNA"/>
</dbReference>
<proteinExistence type="predicted"/>
<feature type="compositionally biased region" description="Basic and acidic residues" evidence="1">
    <location>
        <begin position="209"/>
        <end position="221"/>
    </location>
</feature>
<comment type="caution">
    <text evidence="2">The sequence shown here is derived from an EMBL/GenBank/DDBJ whole genome shotgun (WGS) entry which is preliminary data.</text>
</comment>
<evidence type="ECO:0000256" key="1">
    <source>
        <dbReference type="SAM" id="MobiDB-lite"/>
    </source>
</evidence>
<evidence type="ECO:0000313" key="2">
    <source>
        <dbReference type="EMBL" id="KKN59454.1"/>
    </source>
</evidence>
<feature type="region of interest" description="Disordered" evidence="1">
    <location>
        <begin position="209"/>
        <end position="230"/>
    </location>
</feature>
<name>A0A0F9RX96_9ZZZZ</name>
<sequence>MVGYFPDKNIVSDMNTCSMEADVDTSMENIVGDINEVTGIALGNSDKESPAFPGAIRLSTVQCFDIQKQKPGEGDKQVTFEELKTGIRELNIRPWQVFTLDDFKNDRVIGKLFEENSTLKAANERLDKDNKEIVGKNEKALRLVDVSKAEEKIKELTGEGYTDKQLKFIMGRFNPETMKDLTDKGLETFLEESKKDFADTAKLFGVAEKSDASAGKEKKEGEEEEGDLSMEAQALKEIGVKI</sequence>
<dbReference type="AlphaFoldDB" id="A0A0F9RX96"/>
<reference evidence="2" key="1">
    <citation type="journal article" date="2015" name="Nature">
        <title>Complex archaea that bridge the gap between prokaryotes and eukaryotes.</title>
        <authorList>
            <person name="Spang A."/>
            <person name="Saw J.H."/>
            <person name="Jorgensen S.L."/>
            <person name="Zaremba-Niedzwiedzka K."/>
            <person name="Martijn J."/>
            <person name="Lind A.E."/>
            <person name="van Eijk R."/>
            <person name="Schleper C."/>
            <person name="Guy L."/>
            <person name="Ettema T.J."/>
        </authorList>
    </citation>
    <scope>NUCLEOTIDE SEQUENCE</scope>
</reference>
<gene>
    <name evidence="2" type="ORF">LCGC14_0541660</name>
</gene>
<protein>
    <submittedName>
        <fullName evidence="2">Uncharacterized protein</fullName>
    </submittedName>
</protein>
<organism evidence="2">
    <name type="scientific">marine sediment metagenome</name>
    <dbReference type="NCBI Taxonomy" id="412755"/>
    <lineage>
        <taxon>unclassified sequences</taxon>
        <taxon>metagenomes</taxon>
        <taxon>ecological metagenomes</taxon>
    </lineage>
</organism>
<accession>A0A0F9RX96</accession>